<keyword evidence="2" id="KW-0472">Membrane</keyword>
<evidence type="ECO:0000256" key="2">
    <source>
        <dbReference type="SAM" id="Phobius"/>
    </source>
</evidence>
<dbReference type="Pfam" id="PF05137">
    <property type="entry name" value="PilN"/>
    <property type="match status" value="1"/>
</dbReference>
<proteinExistence type="predicted"/>
<comment type="caution">
    <text evidence="3">The sequence shown here is derived from an EMBL/GenBank/DDBJ whole genome shotgun (WGS) entry which is preliminary data.</text>
</comment>
<protein>
    <recommendedName>
        <fullName evidence="5">MSHA biogenesis protein MshI</fullName>
    </recommendedName>
</protein>
<dbReference type="InterPro" id="IPR007813">
    <property type="entry name" value="PilN"/>
</dbReference>
<organism evidence="3 4">
    <name type="scientific">Candidatus Muproteobacteria bacterium RIFCSPLOWO2_01_FULL_60_18</name>
    <dbReference type="NCBI Taxonomy" id="1817768"/>
    <lineage>
        <taxon>Bacteria</taxon>
        <taxon>Pseudomonadati</taxon>
        <taxon>Pseudomonadota</taxon>
        <taxon>Candidatus Muproteobacteria</taxon>
    </lineage>
</organism>
<dbReference type="EMBL" id="MFTC01000044">
    <property type="protein sequence ID" value="OGI51301.1"/>
    <property type="molecule type" value="Genomic_DNA"/>
</dbReference>
<feature type="transmembrane region" description="Helical" evidence="2">
    <location>
        <begin position="21"/>
        <end position="44"/>
    </location>
</feature>
<evidence type="ECO:0000313" key="3">
    <source>
        <dbReference type="EMBL" id="OGI51301.1"/>
    </source>
</evidence>
<gene>
    <name evidence="3" type="ORF">A3A87_05915</name>
</gene>
<evidence type="ECO:0008006" key="5">
    <source>
        <dbReference type="Google" id="ProtNLM"/>
    </source>
</evidence>
<name>A0A1F6U1S7_9PROT</name>
<reference evidence="3 4" key="1">
    <citation type="journal article" date="2016" name="Nat. Commun.">
        <title>Thousands of microbial genomes shed light on interconnected biogeochemical processes in an aquifer system.</title>
        <authorList>
            <person name="Anantharaman K."/>
            <person name="Brown C.T."/>
            <person name="Hug L.A."/>
            <person name="Sharon I."/>
            <person name="Castelle C.J."/>
            <person name="Probst A.J."/>
            <person name="Thomas B.C."/>
            <person name="Singh A."/>
            <person name="Wilkins M.J."/>
            <person name="Karaoz U."/>
            <person name="Brodie E.L."/>
            <person name="Williams K.H."/>
            <person name="Hubbard S.S."/>
            <person name="Banfield J.F."/>
        </authorList>
    </citation>
    <scope>NUCLEOTIDE SEQUENCE [LARGE SCALE GENOMIC DNA]</scope>
</reference>
<sequence>MSQQINLYQPIFRKEEKKFSTVAMLQSVGLVAIGVAALYAFTWWQIGTLKNELKRVEQSHATATKRLADVAEKFGQRPGRTSLDSEIARLEGEIVAKQQIQEILQRGIFSNTSGFSDYFVSFARQRIPGVWLTGFDITGAAEQMMLAGRTTNPELVPRYMQKLSSEKTLSGIEFRTFQMNRPEPDPKDPDTLFVEFQARTAVNSGTP</sequence>
<dbReference type="AlphaFoldDB" id="A0A1F6U1S7"/>
<dbReference type="STRING" id="1817768.A3A87_05915"/>
<feature type="coiled-coil region" evidence="1">
    <location>
        <begin position="46"/>
        <end position="73"/>
    </location>
</feature>
<evidence type="ECO:0000256" key="1">
    <source>
        <dbReference type="SAM" id="Coils"/>
    </source>
</evidence>
<dbReference type="Proteomes" id="UP000179037">
    <property type="component" value="Unassembled WGS sequence"/>
</dbReference>
<keyword evidence="1" id="KW-0175">Coiled coil</keyword>
<accession>A0A1F6U1S7</accession>
<evidence type="ECO:0000313" key="4">
    <source>
        <dbReference type="Proteomes" id="UP000179037"/>
    </source>
</evidence>
<keyword evidence="2" id="KW-0812">Transmembrane</keyword>
<keyword evidence="2" id="KW-1133">Transmembrane helix</keyword>